<dbReference type="Proteomes" id="UP001605036">
    <property type="component" value="Unassembled WGS sequence"/>
</dbReference>
<feature type="region of interest" description="Disordered" evidence="1">
    <location>
        <begin position="1"/>
        <end position="125"/>
    </location>
</feature>
<organism evidence="2 3">
    <name type="scientific">Riccia fluitans</name>
    <dbReference type="NCBI Taxonomy" id="41844"/>
    <lineage>
        <taxon>Eukaryota</taxon>
        <taxon>Viridiplantae</taxon>
        <taxon>Streptophyta</taxon>
        <taxon>Embryophyta</taxon>
        <taxon>Marchantiophyta</taxon>
        <taxon>Marchantiopsida</taxon>
        <taxon>Marchantiidae</taxon>
        <taxon>Marchantiales</taxon>
        <taxon>Ricciaceae</taxon>
        <taxon>Riccia</taxon>
    </lineage>
</organism>
<feature type="compositionally biased region" description="Basic and acidic residues" evidence="1">
    <location>
        <begin position="281"/>
        <end position="300"/>
    </location>
</feature>
<dbReference type="EMBL" id="JBHFFA010000003">
    <property type="protein sequence ID" value="KAL2635545.1"/>
    <property type="molecule type" value="Genomic_DNA"/>
</dbReference>
<feature type="compositionally biased region" description="Polar residues" evidence="1">
    <location>
        <begin position="538"/>
        <end position="552"/>
    </location>
</feature>
<feature type="compositionally biased region" description="Polar residues" evidence="1">
    <location>
        <begin position="211"/>
        <end position="222"/>
    </location>
</feature>
<evidence type="ECO:0000313" key="3">
    <source>
        <dbReference type="Proteomes" id="UP001605036"/>
    </source>
</evidence>
<feature type="compositionally biased region" description="Basic and acidic residues" evidence="1">
    <location>
        <begin position="9"/>
        <end position="20"/>
    </location>
</feature>
<feature type="compositionally biased region" description="Polar residues" evidence="1">
    <location>
        <begin position="178"/>
        <end position="191"/>
    </location>
</feature>
<dbReference type="PANTHER" id="PTHR36005:SF1">
    <property type="entry name" value="DNA LIGASE-LIKE PROTEIN"/>
    <property type="match status" value="1"/>
</dbReference>
<dbReference type="AlphaFoldDB" id="A0ABD1YYI6"/>
<dbReference type="PANTHER" id="PTHR36005">
    <property type="entry name" value="DNA LIGASE-LIKE PROTEIN"/>
    <property type="match status" value="1"/>
</dbReference>
<accession>A0ABD1YYI6</accession>
<sequence>MDVEQESQPIDRDGKSPGKDDDGEPLPDPDKARDPSKKPVFSISKKMRREEAEAMDAETQRLLRESKKVAFPEGQLQQKPISSVLEKMRQRKLERAQRSAQQGTSSLGRRPTLDMKKAVTDEDTVNVNMDDDLEVVMIKPPMQQAAAIKQEPVESNGISKSEIHILSKSEELPRPALINSQDLYSDSQLSPSRDEGADPSGLHGAPVPQLDSETQTDYSSSPADDEEKEIKPPTRGMASFVGVLIDDEAEDEDEDLLADEEDEADAENAAEELQDMLTQDVVERKADRKRRDNLHRKWLEEQDSSLTDSIINRLENGWKSRAKKQRLPGILDEAENNDTRGSYSQATEEAEDEPASTPSGASPPTLFEETLCMPKNQGLKQEKSPEPGGLPEDGDAVIHESEDEEEDERLRRQRLLNESDEQSDLPSVHDDESSRQIFSLISKVNVATTRTTKVTLGLSDSRPLSLGHPHALSNVQCSFARRTVTSSVHATTRQGSGNSRSYVFGRDDSSSNHASRLQENEPKSGEDSAAANVAGEIQKTSSRSNSSLTGVSSDLKDKGKTPESTGPSLIQILKQQAADLERSILTRDTSSWNVNRSSSGDLSIFSVMRPSKPCRKSKA</sequence>
<keyword evidence="3" id="KW-1185">Reference proteome</keyword>
<gene>
    <name evidence="2" type="ORF">R1flu_007024</name>
</gene>
<evidence type="ECO:0000256" key="1">
    <source>
        <dbReference type="SAM" id="MobiDB-lite"/>
    </source>
</evidence>
<protein>
    <submittedName>
        <fullName evidence="2">Uncharacterized protein</fullName>
    </submittedName>
</protein>
<feature type="compositionally biased region" description="Basic and acidic residues" evidence="1">
    <location>
        <begin position="86"/>
        <end position="97"/>
    </location>
</feature>
<feature type="compositionally biased region" description="Polar residues" evidence="1">
    <location>
        <begin position="487"/>
        <end position="501"/>
    </location>
</feature>
<reference evidence="2 3" key="1">
    <citation type="submission" date="2024-09" db="EMBL/GenBank/DDBJ databases">
        <title>Chromosome-scale assembly of Riccia fluitans.</title>
        <authorList>
            <person name="Paukszto L."/>
            <person name="Sawicki J."/>
            <person name="Karawczyk K."/>
            <person name="Piernik-Szablinska J."/>
            <person name="Szczecinska M."/>
            <person name="Mazdziarz M."/>
        </authorList>
    </citation>
    <scope>NUCLEOTIDE SEQUENCE [LARGE SCALE GENOMIC DNA]</scope>
    <source>
        <strain evidence="2">Rf_01</strain>
        <tissue evidence="2">Aerial parts of the thallus</tissue>
    </source>
</reference>
<feature type="region of interest" description="Disordered" evidence="1">
    <location>
        <begin position="487"/>
        <end position="568"/>
    </location>
</feature>
<feature type="compositionally biased region" description="Acidic residues" evidence="1">
    <location>
        <begin position="245"/>
        <end position="274"/>
    </location>
</feature>
<feature type="compositionally biased region" description="Basic and acidic residues" evidence="1">
    <location>
        <begin position="161"/>
        <end position="173"/>
    </location>
</feature>
<feature type="compositionally biased region" description="Basic and acidic residues" evidence="1">
    <location>
        <begin position="111"/>
        <end position="120"/>
    </location>
</feature>
<feature type="compositionally biased region" description="Basic and acidic residues" evidence="1">
    <location>
        <begin position="48"/>
        <end position="70"/>
    </location>
</feature>
<feature type="compositionally biased region" description="Polar residues" evidence="1">
    <location>
        <begin position="98"/>
        <end position="107"/>
    </location>
</feature>
<comment type="caution">
    <text evidence="2">The sequence shown here is derived from an EMBL/GenBank/DDBJ whole genome shotgun (WGS) entry which is preliminary data.</text>
</comment>
<feature type="compositionally biased region" description="Basic and acidic residues" evidence="1">
    <location>
        <begin position="505"/>
        <end position="526"/>
    </location>
</feature>
<proteinExistence type="predicted"/>
<name>A0ABD1YYI6_9MARC</name>
<evidence type="ECO:0000313" key="2">
    <source>
        <dbReference type="EMBL" id="KAL2635545.1"/>
    </source>
</evidence>
<feature type="region of interest" description="Disordered" evidence="1">
    <location>
        <begin position="145"/>
        <end position="433"/>
    </location>
</feature>
<feature type="compositionally biased region" description="Basic and acidic residues" evidence="1">
    <location>
        <begin position="28"/>
        <end position="37"/>
    </location>
</feature>
<feature type="compositionally biased region" description="Low complexity" evidence="1">
    <location>
        <begin position="355"/>
        <end position="365"/>
    </location>
</feature>